<name>Q216V5_RHOPB</name>
<accession>Q216V5</accession>
<feature type="compositionally biased region" description="Low complexity" evidence="1">
    <location>
        <begin position="201"/>
        <end position="210"/>
    </location>
</feature>
<dbReference type="KEGG" id="rpc:RPC_2026"/>
<protein>
    <submittedName>
        <fullName evidence="2">Uncharacterized protein</fullName>
    </submittedName>
</protein>
<sequence>MVPPVPQHRTAAAVLIDPTTGALSARLAPMMEVGAWEADRTGAAWKRLAITLSVLAHAAGVSVVVLLKPTPLLLIDEVAMEVSIIVDDASSSGFGAVSAVPAVATPAASPNQTSAVVPVDPGGPAIVSSAKSRTNKPAEFDWGSTFDIGKIPPHFGLGAFDALQCPLGRLAERNPRSKRTTGCDPIPAQFPEGFSVRSRYSPPASSDPGSDGPGRGDGHAQLVWEMKRDPLPLPGSEYLPTERPPAMRSLRTWLGQLLH</sequence>
<gene>
    <name evidence="2" type="ordered locus">RPC_2026</name>
</gene>
<proteinExistence type="predicted"/>
<reference evidence="2" key="1">
    <citation type="submission" date="2006-03" db="EMBL/GenBank/DDBJ databases">
        <title>Complete sequence of Rhodopseudomonas palustris BisB18.</title>
        <authorList>
            <consortium name="US DOE Joint Genome Institute"/>
            <person name="Copeland A."/>
            <person name="Lucas S."/>
            <person name="Lapidus A."/>
            <person name="Barry K."/>
            <person name="Detter J.C."/>
            <person name="Glavina del Rio T."/>
            <person name="Hammon N."/>
            <person name="Israni S."/>
            <person name="Dalin E."/>
            <person name="Tice H."/>
            <person name="Pitluck S."/>
            <person name="Chain P."/>
            <person name="Malfatti S."/>
            <person name="Shin M."/>
            <person name="Vergez L."/>
            <person name="Schmutz J."/>
            <person name="Larimer F."/>
            <person name="Land M."/>
            <person name="Hauser L."/>
            <person name="Pelletier D.A."/>
            <person name="Kyrpides N."/>
            <person name="Anderson I."/>
            <person name="Oda Y."/>
            <person name="Harwood C.S."/>
            <person name="Richardson P."/>
        </authorList>
    </citation>
    <scope>NUCLEOTIDE SEQUENCE [LARGE SCALE GENOMIC DNA]</scope>
    <source>
        <strain evidence="2">BisB18</strain>
    </source>
</reference>
<evidence type="ECO:0000256" key="1">
    <source>
        <dbReference type="SAM" id="MobiDB-lite"/>
    </source>
</evidence>
<organism evidence="2">
    <name type="scientific">Rhodopseudomonas palustris (strain BisB18)</name>
    <dbReference type="NCBI Taxonomy" id="316056"/>
    <lineage>
        <taxon>Bacteria</taxon>
        <taxon>Pseudomonadati</taxon>
        <taxon>Pseudomonadota</taxon>
        <taxon>Alphaproteobacteria</taxon>
        <taxon>Hyphomicrobiales</taxon>
        <taxon>Nitrobacteraceae</taxon>
        <taxon>Rhodopseudomonas</taxon>
    </lineage>
</organism>
<dbReference type="EMBL" id="CP000301">
    <property type="protein sequence ID" value="ABD87581.1"/>
    <property type="molecule type" value="Genomic_DNA"/>
</dbReference>
<dbReference type="AlphaFoldDB" id="Q216V5"/>
<feature type="region of interest" description="Disordered" evidence="1">
    <location>
        <begin position="173"/>
        <end position="219"/>
    </location>
</feature>
<dbReference type="HOGENOM" id="CLU_1073163_0_0_5"/>
<evidence type="ECO:0000313" key="2">
    <source>
        <dbReference type="EMBL" id="ABD87581.1"/>
    </source>
</evidence>